<dbReference type="RefSeq" id="WP_260790631.1">
    <property type="nucleotide sequence ID" value="NZ_CP093313.1"/>
</dbReference>
<dbReference type="Proteomes" id="UP001059380">
    <property type="component" value="Chromosome"/>
</dbReference>
<name>A0A9J7BG45_9BACT</name>
<organism evidence="1 2">
    <name type="scientific">Occallatibacter riparius</name>
    <dbReference type="NCBI Taxonomy" id="1002689"/>
    <lineage>
        <taxon>Bacteria</taxon>
        <taxon>Pseudomonadati</taxon>
        <taxon>Acidobacteriota</taxon>
        <taxon>Terriglobia</taxon>
        <taxon>Terriglobales</taxon>
        <taxon>Acidobacteriaceae</taxon>
        <taxon>Occallatibacter</taxon>
    </lineage>
</organism>
<evidence type="ECO:0000313" key="2">
    <source>
        <dbReference type="Proteomes" id="UP001059380"/>
    </source>
</evidence>
<reference evidence="1" key="1">
    <citation type="submission" date="2021-04" db="EMBL/GenBank/DDBJ databases">
        <title>Phylogenetic analysis of Acidobacteriaceae.</title>
        <authorList>
            <person name="Qiu L."/>
            <person name="Zhang Q."/>
        </authorList>
    </citation>
    <scope>NUCLEOTIDE SEQUENCE</scope>
    <source>
        <strain evidence="1">DSM 25168</strain>
    </source>
</reference>
<dbReference type="EMBL" id="CP093313">
    <property type="protein sequence ID" value="UWZ81752.1"/>
    <property type="molecule type" value="Genomic_DNA"/>
</dbReference>
<keyword evidence="2" id="KW-1185">Reference proteome</keyword>
<accession>A0A9J7BG45</accession>
<protein>
    <submittedName>
        <fullName evidence="1">Uncharacterized protein</fullName>
    </submittedName>
</protein>
<gene>
    <name evidence="1" type="ORF">MOP44_14275</name>
</gene>
<dbReference type="KEGG" id="orp:MOP44_14275"/>
<proteinExistence type="predicted"/>
<evidence type="ECO:0000313" key="1">
    <source>
        <dbReference type="EMBL" id="UWZ81752.1"/>
    </source>
</evidence>
<dbReference type="AlphaFoldDB" id="A0A9J7BG45"/>
<sequence length="67" mass="7075">MRSTEGPRVHIGTVEIRAVLPQPVVPQPVAMTQNVAQNNAVAQARGRSGAAEPLARGLDWSYGLVQG</sequence>